<keyword evidence="1" id="KW-0175">Coiled coil</keyword>
<feature type="compositionally biased region" description="Acidic residues" evidence="2">
    <location>
        <begin position="255"/>
        <end position="267"/>
    </location>
</feature>
<proteinExistence type="predicted"/>
<feature type="compositionally biased region" description="Acidic residues" evidence="2">
    <location>
        <begin position="289"/>
        <end position="305"/>
    </location>
</feature>
<dbReference type="AlphaFoldDB" id="A0A9W7D670"/>
<comment type="caution">
    <text evidence="3">The sequence shown here is derived from an EMBL/GenBank/DDBJ whole genome shotgun (WGS) entry which is preliminary data.</text>
</comment>
<organism evidence="3 4">
    <name type="scientific">Phytophthora fragariaefolia</name>
    <dbReference type="NCBI Taxonomy" id="1490495"/>
    <lineage>
        <taxon>Eukaryota</taxon>
        <taxon>Sar</taxon>
        <taxon>Stramenopiles</taxon>
        <taxon>Oomycota</taxon>
        <taxon>Peronosporomycetes</taxon>
        <taxon>Peronosporales</taxon>
        <taxon>Peronosporaceae</taxon>
        <taxon>Phytophthora</taxon>
    </lineage>
</organism>
<evidence type="ECO:0000256" key="2">
    <source>
        <dbReference type="SAM" id="MobiDB-lite"/>
    </source>
</evidence>
<feature type="compositionally biased region" description="Basic and acidic residues" evidence="2">
    <location>
        <begin position="219"/>
        <end position="244"/>
    </location>
</feature>
<feature type="compositionally biased region" description="Acidic residues" evidence="2">
    <location>
        <begin position="82"/>
        <end position="98"/>
    </location>
</feature>
<sequence>MERTRGAQGGVVTFPGLRLDVPGGLYTFRFSDDLYGLKLSITTRLREPHEISDTPVANYVSLINDEARDANRRNRRRHDSDNESEYDEEENESDDSFIVDDINGEPHDEEPVGHFSDDEEAHWEYHSDNEDADEEREQRRIRRQQRSGRRAERDVQFVEEHEEEDEQSDERGEQGPYETEALNEHEEGEEHEEEVQPRRRNIRVVEEPAFSSDGEAEPEDHHGIEVAEAEGKAEEHHESHEVVRPRRRNANQIVDSDEDEGTLPESEDEHKEENASDGEEHQHDLNDAEHEDGDGGDNIAVEDESDHAAAGNFTRKVRRSQWFQEEEGSDDEEKLPRPDAAFSPNKGDVDLERPRKRARGRDRQVRIIDEGESEEEQEQMERSIVAANSLQRRDDEDADGDDGSDSQFRRVHQLYDDEVDEHHEYDDTQQDEEDAPDYPDEDEYQEEEYYSENPPESPYTAAAEMATTEDPAFAQGMFVALWPKVERCHDYVELLLAAQEKLQATVDKLIAGRVGVLVDFRINGGGEDSRGMIPLLLLLLLSGLQEVEKAEGSSLVSYAERLRNFPARVERLQKKLARIEDRLLAMKESRNRGVQSVSKLSAEESAVYASPLF</sequence>
<keyword evidence="4" id="KW-1185">Reference proteome</keyword>
<feature type="coiled-coil region" evidence="1">
    <location>
        <begin position="562"/>
        <end position="589"/>
    </location>
</feature>
<feature type="compositionally biased region" description="Basic and acidic residues" evidence="2">
    <location>
        <begin position="104"/>
        <end position="129"/>
    </location>
</feature>
<dbReference type="OrthoDB" id="77797at2759"/>
<feature type="compositionally biased region" description="Basic and acidic residues" evidence="2">
    <location>
        <begin position="149"/>
        <end position="159"/>
    </location>
</feature>
<feature type="compositionally biased region" description="Basic and acidic residues" evidence="2">
    <location>
        <begin position="268"/>
        <end position="288"/>
    </location>
</feature>
<feature type="region of interest" description="Disordered" evidence="2">
    <location>
        <begin position="421"/>
        <end position="458"/>
    </location>
</feature>
<dbReference type="Proteomes" id="UP001165121">
    <property type="component" value="Unassembled WGS sequence"/>
</dbReference>
<reference evidence="3" key="1">
    <citation type="submission" date="2023-04" db="EMBL/GenBank/DDBJ databases">
        <title>Phytophthora fragariaefolia NBRC 109709.</title>
        <authorList>
            <person name="Ichikawa N."/>
            <person name="Sato H."/>
            <person name="Tonouchi N."/>
        </authorList>
    </citation>
    <scope>NUCLEOTIDE SEQUENCE</scope>
    <source>
        <strain evidence="3">NBRC 109709</strain>
    </source>
</reference>
<feature type="compositionally biased region" description="Acidic residues" evidence="2">
    <location>
        <begin position="324"/>
        <end position="333"/>
    </location>
</feature>
<accession>A0A9W7D670</accession>
<evidence type="ECO:0000313" key="4">
    <source>
        <dbReference type="Proteomes" id="UP001165121"/>
    </source>
</evidence>
<evidence type="ECO:0000313" key="3">
    <source>
        <dbReference type="EMBL" id="GMF57518.1"/>
    </source>
</evidence>
<gene>
    <name evidence="3" type="ORF">Pfra01_002455400</name>
</gene>
<evidence type="ECO:0000256" key="1">
    <source>
        <dbReference type="SAM" id="Coils"/>
    </source>
</evidence>
<name>A0A9W7D670_9STRA</name>
<feature type="compositionally biased region" description="Basic residues" evidence="2">
    <location>
        <begin position="139"/>
        <end position="148"/>
    </location>
</feature>
<feature type="region of interest" description="Disordered" evidence="2">
    <location>
        <begin position="70"/>
        <end position="408"/>
    </location>
</feature>
<dbReference type="EMBL" id="BSXT01004364">
    <property type="protein sequence ID" value="GMF57518.1"/>
    <property type="molecule type" value="Genomic_DNA"/>
</dbReference>
<feature type="compositionally biased region" description="Acidic residues" evidence="2">
    <location>
        <begin position="427"/>
        <end position="450"/>
    </location>
</feature>
<protein>
    <submittedName>
        <fullName evidence="3">Unnamed protein product</fullName>
    </submittedName>
</protein>